<dbReference type="Proteomes" id="UP000700596">
    <property type="component" value="Unassembled WGS sequence"/>
</dbReference>
<feature type="compositionally biased region" description="Basic and acidic residues" evidence="7">
    <location>
        <begin position="1"/>
        <end position="13"/>
    </location>
</feature>
<dbReference type="InterPro" id="IPR007219">
    <property type="entry name" value="XnlR_reg_dom"/>
</dbReference>
<feature type="domain" description="Zn(2)-C6 fungal-type" evidence="8">
    <location>
        <begin position="27"/>
        <end position="58"/>
    </location>
</feature>
<protein>
    <recommendedName>
        <fullName evidence="8">Zn(2)-C6 fungal-type domain-containing protein</fullName>
    </recommendedName>
</protein>
<keyword evidence="6" id="KW-0539">Nucleus</keyword>
<name>A0A9P9IA42_9PLEO</name>
<reference evidence="9" key="1">
    <citation type="journal article" date="2021" name="Nat. Commun.">
        <title>Genetic determinants of endophytism in the Arabidopsis root mycobiome.</title>
        <authorList>
            <person name="Mesny F."/>
            <person name="Miyauchi S."/>
            <person name="Thiergart T."/>
            <person name="Pickel B."/>
            <person name="Atanasova L."/>
            <person name="Karlsson M."/>
            <person name="Huettel B."/>
            <person name="Barry K.W."/>
            <person name="Haridas S."/>
            <person name="Chen C."/>
            <person name="Bauer D."/>
            <person name="Andreopoulos W."/>
            <person name="Pangilinan J."/>
            <person name="LaButti K."/>
            <person name="Riley R."/>
            <person name="Lipzen A."/>
            <person name="Clum A."/>
            <person name="Drula E."/>
            <person name="Henrissat B."/>
            <person name="Kohler A."/>
            <person name="Grigoriev I.V."/>
            <person name="Martin F.M."/>
            <person name="Hacquard S."/>
        </authorList>
    </citation>
    <scope>NUCLEOTIDE SEQUENCE</scope>
    <source>
        <strain evidence="9">MPI-CAGE-CH-0243</strain>
    </source>
</reference>
<accession>A0A9P9IA42</accession>
<dbReference type="CDD" id="cd00067">
    <property type="entry name" value="GAL4"/>
    <property type="match status" value="1"/>
</dbReference>
<dbReference type="InterPro" id="IPR051089">
    <property type="entry name" value="prtT"/>
</dbReference>
<evidence type="ECO:0000256" key="5">
    <source>
        <dbReference type="ARBA" id="ARBA00023163"/>
    </source>
</evidence>
<evidence type="ECO:0000256" key="1">
    <source>
        <dbReference type="ARBA" id="ARBA00004123"/>
    </source>
</evidence>
<proteinExistence type="predicted"/>
<dbReference type="CDD" id="cd12148">
    <property type="entry name" value="fungal_TF_MHR"/>
    <property type="match status" value="1"/>
</dbReference>
<feature type="region of interest" description="Disordered" evidence="7">
    <location>
        <begin position="1"/>
        <end position="21"/>
    </location>
</feature>
<dbReference type="InterPro" id="IPR001138">
    <property type="entry name" value="Zn2Cys6_DnaBD"/>
</dbReference>
<dbReference type="GO" id="GO:0000976">
    <property type="term" value="F:transcription cis-regulatory region binding"/>
    <property type="evidence" value="ECO:0007669"/>
    <property type="project" value="TreeGrafter"/>
</dbReference>
<dbReference type="Pfam" id="PF00172">
    <property type="entry name" value="Zn_clus"/>
    <property type="match status" value="1"/>
</dbReference>
<dbReference type="EMBL" id="JAGMWT010000022">
    <property type="protein sequence ID" value="KAH7112100.1"/>
    <property type="molecule type" value="Genomic_DNA"/>
</dbReference>
<dbReference type="InterPro" id="IPR036864">
    <property type="entry name" value="Zn2-C6_fun-type_DNA-bd_sf"/>
</dbReference>
<dbReference type="PROSITE" id="PS00463">
    <property type="entry name" value="ZN2_CY6_FUNGAL_1"/>
    <property type="match status" value="1"/>
</dbReference>
<comment type="subcellular location">
    <subcellularLocation>
        <location evidence="1">Nucleus</location>
    </subcellularLocation>
</comment>
<dbReference type="SMART" id="SM00906">
    <property type="entry name" value="Fungal_trans"/>
    <property type="match status" value="1"/>
</dbReference>
<dbReference type="AlphaFoldDB" id="A0A9P9IA42"/>
<dbReference type="Gene3D" id="4.10.240.10">
    <property type="entry name" value="Zn(2)-C6 fungal-type DNA-binding domain"/>
    <property type="match status" value="1"/>
</dbReference>
<evidence type="ECO:0000259" key="8">
    <source>
        <dbReference type="PROSITE" id="PS50048"/>
    </source>
</evidence>
<evidence type="ECO:0000313" key="10">
    <source>
        <dbReference type="Proteomes" id="UP000700596"/>
    </source>
</evidence>
<keyword evidence="3" id="KW-0805">Transcription regulation</keyword>
<comment type="caution">
    <text evidence="9">The sequence shown here is derived from an EMBL/GenBank/DDBJ whole genome shotgun (WGS) entry which is preliminary data.</text>
</comment>
<dbReference type="OrthoDB" id="4060227at2759"/>
<evidence type="ECO:0000256" key="4">
    <source>
        <dbReference type="ARBA" id="ARBA00023125"/>
    </source>
</evidence>
<keyword evidence="2" id="KW-0479">Metal-binding</keyword>
<dbReference type="PANTHER" id="PTHR31845:SF17">
    <property type="entry name" value="ZN(II)2CYS6 TRANSCRIPTION FACTOR (EUROFUNG)"/>
    <property type="match status" value="1"/>
</dbReference>
<organism evidence="9 10">
    <name type="scientific">Dendryphion nanum</name>
    <dbReference type="NCBI Taxonomy" id="256645"/>
    <lineage>
        <taxon>Eukaryota</taxon>
        <taxon>Fungi</taxon>
        <taxon>Dikarya</taxon>
        <taxon>Ascomycota</taxon>
        <taxon>Pezizomycotina</taxon>
        <taxon>Dothideomycetes</taxon>
        <taxon>Pleosporomycetidae</taxon>
        <taxon>Pleosporales</taxon>
        <taxon>Torulaceae</taxon>
        <taxon>Dendryphion</taxon>
    </lineage>
</organism>
<evidence type="ECO:0000256" key="3">
    <source>
        <dbReference type="ARBA" id="ARBA00023015"/>
    </source>
</evidence>
<gene>
    <name evidence="9" type="ORF">B0J11DRAFT_554222</name>
</gene>
<evidence type="ECO:0000256" key="6">
    <source>
        <dbReference type="ARBA" id="ARBA00023242"/>
    </source>
</evidence>
<dbReference type="GO" id="GO:0005634">
    <property type="term" value="C:nucleus"/>
    <property type="evidence" value="ECO:0007669"/>
    <property type="project" value="UniProtKB-SubCell"/>
</dbReference>
<evidence type="ECO:0000256" key="2">
    <source>
        <dbReference type="ARBA" id="ARBA00022723"/>
    </source>
</evidence>
<keyword evidence="4" id="KW-0238">DNA-binding</keyword>
<dbReference type="SMART" id="SM00066">
    <property type="entry name" value="GAL4"/>
    <property type="match status" value="1"/>
</dbReference>
<dbReference type="PROSITE" id="PS50048">
    <property type="entry name" value="ZN2_CY6_FUNGAL_2"/>
    <property type="match status" value="1"/>
</dbReference>
<dbReference type="Pfam" id="PF04082">
    <property type="entry name" value="Fungal_trans"/>
    <property type="match status" value="1"/>
</dbReference>
<sequence length="671" mass="75415">MPSNKRPNEDANHYEGPPQSRPARIKACVECKKHKIKCEPVVDQLKCAKCIRSGVDCVPYNLDQKLREEDTTWKARVSTELMQLQTAVRDLLRHNQLPDLNQTPSQHPPVIQNSVISPTNIISENGTIVDCMTVPPMDMTRECSPEHNDDDANDDEPSLVPAPMASLYHLTRIRNLGKSSKKVATCPNLIDEDFIAQGVISLAEAEELFRRYVENNHLYLWAGVLCPYPSLDSIRRSSTLLTSTVLTIAALHTRGRNEALQKCYNIFVSLAYSTCFSRTDSLDDIRALCLAAFFLFNLSWQLSGIAVRNAVEMNIHQSFQKFMRGQAAERDKARLWYVLYVCEHQFSIAYGRPPLIHQDDAINNIERFLESPHTTPGDIRLGAQVALFKILTEAYIRYGSDPEQALTEADFQQLRIFNFAIEQWRLKWQARSADSVHIGSYPSKGVVLYYHFARFQLNSLALRALPPPNAVSSDLLSYDRREAANIAIAAATSTLTFIFDEPDIRRALTAVPIFTHTMVAFCATFLLKMAKTWGRVAQASSPEWTAEPLGLGLNFHIDQVLSLSKRSASLLARVAENVNEKHLTRHIVAGIKDLLKHFEGPTRSVMTVMKALPVPDPHAEDFERGGEDNNMNMGNGNWNMYDLIGSYGFGFDETYLGQAASSDFDLGTWSA</sequence>
<dbReference type="GO" id="GO:0000981">
    <property type="term" value="F:DNA-binding transcription factor activity, RNA polymerase II-specific"/>
    <property type="evidence" value="ECO:0007669"/>
    <property type="project" value="InterPro"/>
</dbReference>
<evidence type="ECO:0000313" key="9">
    <source>
        <dbReference type="EMBL" id="KAH7112100.1"/>
    </source>
</evidence>
<dbReference type="SUPFAM" id="SSF57701">
    <property type="entry name" value="Zn2/Cys6 DNA-binding domain"/>
    <property type="match status" value="1"/>
</dbReference>
<dbReference type="GO" id="GO:0008270">
    <property type="term" value="F:zinc ion binding"/>
    <property type="evidence" value="ECO:0007669"/>
    <property type="project" value="InterPro"/>
</dbReference>
<keyword evidence="5" id="KW-0804">Transcription</keyword>
<dbReference type="GO" id="GO:0006351">
    <property type="term" value="P:DNA-templated transcription"/>
    <property type="evidence" value="ECO:0007669"/>
    <property type="project" value="InterPro"/>
</dbReference>
<keyword evidence="10" id="KW-1185">Reference proteome</keyword>
<evidence type="ECO:0000256" key="7">
    <source>
        <dbReference type="SAM" id="MobiDB-lite"/>
    </source>
</evidence>
<dbReference type="PANTHER" id="PTHR31845">
    <property type="entry name" value="FINGER DOMAIN PROTEIN, PUTATIVE-RELATED"/>
    <property type="match status" value="1"/>
</dbReference>